<dbReference type="EMBL" id="WHPC01000147">
    <property type="protein sequence ID" value="MPV39053.1"/>
    <property type="molecule type" value="Genomic_DNA"/>
</dbReference>
<proteinExistence type="predicted"/>
<keyword evidence="8" id="KW-1185">Reference proteome</keyword>
<comment type="caution">
    <text evidence="7">The sequence shown here is derived from an EMBL/GenBank/DDBJ whole genome shotgun (WGS) entry which is preliminary data.</text>
</comment>
<keyword evidence="4 6" id="KW-1133">Transmembrane helix</keyword>
<reference evidence="7 8" key="1">
    <citation type="submission" date="2019-10" db="EMBL/GenBank/DDBJ databases">
        <title>Georgenia wutianyii sp. nov. and Georgenia yuyongxinii sp. nov. isolated from plateau pika (Ochotona curzoniae) in the Qinghai-Tibet plateau of China.</title>
        <authorList>
            <person name="Tian Z."/>
        </authorList>
    </citation>
    <scope>NUCLEOTIDE SEQUENCE [LARGE SCALE GENOMIC DNA]</scope>
    <source>
        <strain evidence="7 8">JCM 19765</strain>
    </source>
</reference>
<protein>
    <submittedName>
        <fullName evidence="7">UPF0104 family protein</fullName>
    </submittedName>
</protein>
<keyword evidence="5 6" id="KW-0472">Membrane</keyword>
<sequence length="319" mass="32986">MGRLLAVLRAPAVRAGFVVLALGACVWALVSQWDDVTDAVSTIPGGTLLGATGLSLVYVSLTMLSWRAVLADLGSRLPLRTASSVFFVSQVGKYLPGGIWNVLAAAEMGADHQIPRRRSVSVMVVSILVSIVTGLALAVLAVALAPGAVADRYGWVAWALPVVLVVLLPPVLNRLLGVALRVTRRPALEEPMTARGIATAAVWALLAWLVAGAQVWLLATAVGMDETFASFALAVGGYALAWTVGFLVVVVPAGVGAREAVLAVVLAGQLDAGGVVVVVLLSRVLLTVADVGLGSGGLLLARTSARRLRERPRSDQVGS</sequence>
<organism evidence="7 8">
    <name type="scientific">Georgenia subflava</name>
    <dbReference type="NCBI Taxonomy" id="1622177"/>
    <lineage>
        <taxon>Bacteria</taxon>
        <taxon>Bacillati</taxon>
        <taxon>Actinomycetota</taxon>
        <taxon>Actinomycetes</taxon>
        <taxon>Micrococcales</taxon>
        <taxon>Bogoriellaceae</taxon>
        <taxon>Georgenia</taxon>
    </lineage>
</organism>
<evidence type="ECO:0000256" key="2">
    <source>
        <dbReference type="ARBA" id="ARBA00022475"/>
    </source>
</evidence>
<dbReference type="InterPro" id="IPR022791">
    <property type="entry name" value="L-PG_synthase/AglD"/>
</dbReference>
<dbReference type="AlphaFoldDB" id="A0A6N7EPK4"/>
<feature type="transmembrane region" description="Helical" evidence="6">
    <location>
        <begin position="155"/>
        <end position="176"/>
    </location>
</feature>
<evidence type="ECO:0000256" key="5">
    <source>
        <dbReference type="ARBA" id="ARBA00023136"/>
    </source>
</evidence>
<comment type="subcellular location">
    <subcellularLocation>
        <location evidence="1">Cell membrane</location>
        <topology evidence="1">Multi-pass membrane protein</topology>
    </subcellularLocation>
</comment>
<dbReference type="PROSITE" id="PS51257">
    <property type="entry name" value="PROKAR_LIPOPROTEIN"/>
    <property type="match status" value="1"/>
</dbReference>
<evidence type="ECO:0000256" key="4">
    <source>
        <dbReference type="ARBA" id="ARBA00022989"/>
    </source>
</evidence>
<feature type="transmembrane region" description="Helical" evidence="6">
    <location>
        <begin position="122"/>
        <end position="149"/>
    </location>
</feature>
<name>A0A6N7EPK4_9MICO</name>
<evidence type="ECO:0000256" key="1">
    <source>
        <dbReference type="ARBA" id="ARBA00004651"/>
    </source>
</evidence>
<keyword evidence="2" id="KW-1003">Cell membrane</keyword>
<evidence type="ECO:0000313" key="7">
    <source>
        <dbReference type="EMBL" id="MPV39053.1"/>
    </source>
</evidence>
<accession>A0A6N7EPK4</accession>
<feature type="transmembrane region" description="Helical" evidence="6">
    <location>
        <begin position="231"/>
        <end position="253"/>
    </location>
</feature>
<gene>
    <name evidence="7" type="ORF">GB881_18785</name>
</gene>
<dbReference type="Proteomes" id="UP000437709">
    <property type="component" value="Unassembled WGS sequence"/>
</dbReference>
<evidence type="ECO:0000313" key="8">
    <source>
        <dbReference type="Proteomes" id="UP000437709"/>
    </source>
</evidence>
<evidence type="ECO:0000256" key="6">
    <source>
        <dbReference type="SAM" id="Phobius"/>
    </source>
</evidence>
<feature type="transmembrane region" description="Helical" evidence="6">
    <location>
        <begin position="12"/>
        <end position="30"/>
    </location>
</feature>
<feature type="transmembrane region" description="Helical" evidence="6">
    <location>
        <begin position="50"/>
        <end position="70"/>
    </location>
</feature>
<feature type="transmembrane region" description="Helical" evidence="6">
    <location>
        <begin position="260"/>
        <end position="278"/>
    </location>
</feature>
<feature type="transmembrane region" description="Helical" evidence="6">
    <location>
        <begin position="197"/>
        <end position="219"/>
    </location>
</feature>
<dbReference type="GO" id="GO:0005886">
    <property type="term" value="C:plasma membrane"/>
    <property type="evidence" value="ECO:0007669"/>
    <property type="project" value="UniProtKB-SubCell"/>
</dbReference>
<keyword evidence="3 6" id="KW-0812">Transmembrane</keyword>
<dbReference type="Pfam" id="PF03706">
    <property type="entry name" value="LPG_synthase_TM"/>
    <property type="match status" value="1"/>
</dbReference>
<evidence type="ECO:0000256" key="3">
    <source>
        <dbReference type="ARBA" id="ARBA00022692"/>
    </source>
</evidence>